<accession>A0A5S4EHP3</accession>
<organism evidence="1 2">
    <name type="scientific">Candidatus Accumulibacter phosphatis</name>
    <dbReference type="NCBI Taxonomy" id="327160"/>
    <lineage>
        <taxon>Bacteria</taxon>
        <taxon>Pseudomonadati</taxon>
        <taxon>Pseudomonadota</taxon>
        <taxon>Betaproteobacteria</taxon>
        <taxon>Candidatus Accumulibacter</taxon>
    </lineage>
</organism>
<name>A0A5S4EHP3_9PROT</name>
<dbReference type="AlphaFoldDB" id="A0A5S4EHP3"/>
<gene>
    <name evidence="1" type="ORF">ACCUM_2899</name>
</gene>
<reference evidence="1 2" key="1">
    <citation type="submission" date="2019-04" db="EMBL/GenBank/DDBJ databases">
        <title>A novel phosphate-accumulating bacterium identified in bioreactor for phosphate removal from wastewater.</title>
        <authorList>
            <person name="Kotlyarov R.Y."/>
            <person name="Beletsky A.V."/>
            <person name="Kallistova A.Y."/>
            <person name="Dorofeev A.G."/>
            <person name="Nikolaev Y.Y."/>
            <person name="Pimenov N.V."/>
            <person name="Ravin N.V."/>
            <person name="Mardanov A.V."/>
        </authorList>
    </citation>
    <scope>NUCLEOTIDE SEQUENCE [LARGE SCALE GENOMIC DNA]</scope>
    <source>
        <strain evidence="1 2">Bin19</strain>
    </source>
</reference>
<protein>
    <submittedName>
        <fullName evidence="1">Uncharacterized protein</fullName>
    </submittedName>
</protein>
<proteinExistence type="predicted"/>
<evidence type="ECO:0000313" key="2">
    <source>
        <dbReference type="Proteomes" id="UP000306324"/>
    </source>
</evidence>
<dbReference type="Proteomes" id="UP000306324">
    <property type="component" value="Unassembled WGS sequence"/>
</dbReference>
<keyword evidence="2" id="KW-1185">Reference proteome</keyword>
<dbReference type="EMBL" id="SWAD01000148">
    <property type="protein sequence ID" value="TMQ74804.1"/>
    <property type="molecule type" value="Genomic_DNA"/>
</dbReference>
<evidence type="ECO:0000313" key="1">
    <source>
        <dbReference type="EMBL" id="TMQ74804.1"/>
    </source>
</evidence>
<comment type="caution">
    <text evidence="1">The sequence shown here is derived from an EMBL/GenBank/DDBJ whole genome shotgun (WGS) entry which is preliminary data.</text>
</comment>
<sequence length="64" mass="7299">MGAKLQVTDHSFKYRIAEAIRAIQVKTRGHLGTDRTDLSRTRTCYEGLNTILVISFWLCHVVHA</sequence>